<evidence type="ECO:0000256" key="6">
    <source>
        <dbReference type="PROSITE-ProRule" id="PRU01016"/>
    </source>
</evidence>
<dbReference type="EMBL" id="JAVDWN010000010">
    <property type="protein sequence ID" value="MDR7164798.1"/>
    <property type="molecule type" value="Genomic_DNA"/>
</dbReference>
<dbReference type="InterPro" id="IPR050390">
    <property type="entry name" value="C5-Methyltransferase"/>
</dbReference>
<dbReference type="Pfam" id="PF00145">
    <property type="entry name" value="DNA_methylase"/>
    <property type="match status" value="1"/>
</dbReference>
<evidence type="ECO:0000256" key="5">
    <source>
        <dbReference type="ARBA" id="ARBA00022747"/>
    </source>
</evidence>
<dbReference type="InterPro" id="IPR029063">
    <property type="entry name" value="SAM-dependent_MTases_sf"/>
</dbReference>
<sequence length="333" mass="35905">MEIMPEAVATREANGMHTIYRDVWDGLTGPALSYDLLIASPPCQTFSMAGNGAGRAALDEVIGAIELHAYKDPQALREFGEKHDPPPALVLTPLAHVWRDRPRMVALEQVPTVLPVWQAVAGVMRQWGYSVAVGVLNAEQYGVPQTRKRAILVGRLDGSANLPTPTHSRYYSHAPEKLDAGVLPWRPMGEALGLSGFTAEKVMGKGMVKRHGTRPGRDADTPAFAIRASAGGMEPGGFVLRSNYGSGGDPAKRGERTIHQPSATLTSKADRMKWDGTRRLSAEEAAALQTYPSDFIWTGKRFLQIGNAVPPLLAEAILTALVSEPAIELKEAA</sequence>
<keyword evidence="4 6" id="KW-0949">S-adenosyl-L-methionine</keyword>
<dbReference type="Gene3D" id="3.40.50.150">
    <property type="entry name" value="Vaccinia Virus protein VP39"/>
    <property type="match status" value="1"/>
</dbReference>
<dbReference type="GO" id="GO:0044027">
    <property type="term" value="P:negative regulation of gene expression via chromosomal CpG island methylation"/>
    <property type="evidence" value="ECO:0007669"/>
    <property type="project" value="TreeGrafter"/>
</dbReference>
<keyword evidence="3 6" id="KW-0808">Transferase</keyword>
<evidence type="ECO:0000256" key="4">
    <source>
        <dbReference type="ARBA" id="ARBA00022691"/>
    </source>
</evidence>
<dbReference type="EC" id="2.1.1.37" evidence="1"/>
<dbReference type="SUPFAM" id="SSF53335">
    <property type="entry name" value="S-adenosyl-L-methionine-dependent methyltransferases"/>
    <property type="match status" value="1"/>
</dbReference>
<gene>
    <name evidence="7" type="ORF">J2X12_002836</name>
</gene>
<dbReference type="InterPro" id="IPR018117">
    <property type="entry name" value="C5_DNA_meth_AS"/>
</dbReference>
<dbReference type="Gene3D" id="3.90.120.10">
    <property type="entry name" value="DNA Methylase, subunit A, domain 2"/>
    <property type="match status" value="1"/>
</dbReference>
<comment type="caution">
    <text evidence="7">The sequence shown here is derived from an EMBL/GenBank/DDBJ whole genome shotgun (WGS) entry which is preliminary data.</text>
</comment>
<keyword evidence="5" id="KW-0680">Restriction system</keyword>
<dbReference type="AlphaFoldDB" id="A0AAW8NFH5"/>
<comment type="similarity">
    <text evidence="6">Belongs to the class I-like SAM-binding methyltransferase superfamily. C5-methyltransferase family.</text>
</comment>
<evidence type="ECO:0000313" key="8">
    <source>
        <dbReference type="Proteomes" id="UP001262032"/>
    </source>
</evidence>
<evidence type="ECO:0000313" key="7">
    <source>
        <dbReference type="EMBL" id="MDR7164798.1"/>
    </source>
</evidence>
<keyword evidence="2 6" id="KW-0489">Methyltransferase</keyword>
<dbReference type="GO" id="GO:0003677">
    <property type="term" value="F:DNA binding"/>
    <property type="evidence" value="ECO:0007669"/>
    <property type="project" value="TreeGrafter"/>
</dbReference>
<dbReference type="GO" id="GO:0003886">
    <property type="term" value="F:DNA (cytosine-5-)-methyltransferase activity"/>
    <property type="evidence" value="ECO:0007669"/>
    <property type="project" value="UniProtKB-EC"/>
</dbReference>
<accession>A0AAW8NFH5</accession>
<dbReference type="Proteomes" id="UP001262032">
    <property type="component" value="Unassembled WGS sequence"/>
</dbReference>
<dbReference type="GO" id="GO:0032259">
    <property type="term" value="P:methylation"/>
    <property type="evidence" value="ECO:0007669"/>
    <property type="project" value="UniProtKB-KW"/>
</dbReference>
<feature type="active site" evidence="6">
    <location>
        <position position="43"/>
    </location>
</feature>
<proteinExistence type="inferred from homology"/>
<dbReference type="GO" id="GO:0009307">
    <property type="term" value="P:DNA restriction-modification system"/>
    <property type="evidence" value="ECO:0007669"/>
    <property type="project" value="UniProtKB-KW"/>
</dbReference>
<dbReference type="PANTHER" id="PTHR10629:SF52">
    <property type="entry name" value="DNA (CYTOSINE-5)-METHYLTRANSFERASE 1"/>
    <property type="match status" value="1"/>
</dbReference>
<dbReference type="PANTHER" id="PTHR10629">
    <property type="entry name" value="CYTOSINE-SPECIFIC METHYLTRANSFERASE"/>
    <property type="match status" value="1"/>
</dbReference>
<organism evidence="7 8">
    <name type="scientific">Pseudarthrobacter oxydans</name>
    <name type="common">Arthrobacter oxydans</name>
    <dbReference type="NCBI Taxonomy" id="1671"/>
    <lineage>
        <taxon>Bacteria</taxon>
        <taxon>Bacillati</taxon>
        <taxon>Actinomycetota</taxon>
        <taxon>Actinomycetes</taxon>
        <taxon>Micrococcales</taxon>
        <taxon>Micrococcaceae</taxon>
        <taxon>Pseudarthrobacter</taxon>
    </lineage>
</organism>
<dbReference type="PROSITE" id="PS00094">
    <property type="entry name" value="C5_MTASE_1"/>
    <property type="match status" value="1"/>
</dbReference>
<reference evidence="7" key="1">
    <citation type="submission" date="2023-07" db="EMBL/GenBank/DDBJ databases">
        <title>Sorghum-associated microbial communities from plants grown in Nebraska, USA.</title>
        <authorList>
            <person name="Schachtman D."/>
        </authorList>
    </citation>
    <scope>NUCLEOTIDE SEQUENCE</scope>
    <source>
        <strain evidence="7">BE261</strain>
    </source>
</reference>
<dbReference type="InterPro" id="IPR001525">
    <property type="entry name" value="C5_MeTfrase"/>
</dbReference>
<dbReference type="PROSITE" id="PS51679">
    <property type="entry name" value="SAM_MT_C5"/>
    <property type="match status" value="1"/>
</dbReference>
<name>A0AAW8NFH5_PSEOX</name>
<protein>
    <recommendedName>
        <fullName evidence="1">DNA (cytosine-5-)-methyltransferase</fullName>
        <ecNumber evidence="1">2.1.1.37</ecNumber>
    </recommendedName>
</protein>
<evidence type="ECO:0000256" key="3">
    <source>
        <dbReference type="ARBA" id="ARBA00022679"/>
    </source>
</evidence>
<evidence type="ECO:0000256" key="1">
    <source>
        <dbReference type="ARBA" id="ARBA00011975"/>
    </source>
</evidence>
<evidence type="ECO:0000256" key="2">
    <source>
        <dbReference type="ARBA" id="ARBA00022603"/>
    </source>
</evidence>